<organism evidence="1 2">
    <name type="scientific">Xanthomonas translucens pv. translucens DSM 18974</name>
    <dbReference type="NCBI Taxonomy" id="1261556"/>
    <lineage>
        <taxon>Bacteria</taxon>
        <taxon>Pseudomonadati</taxon>
        <taxon>Pseudomonadota</taxon>
        <taxon>Gammaproteobacteria</taxon>
        <taxon>Lysobacterales</taxon>
        <taxon>Lysobacteraceae</taxon>
        <taxon>Xanthomonas</taxon>
        <taxon>Xanthomonas translucens group</taxon>
    </lineage>
</organism>
<gene>
    <name evidence="1" type="ORF">BN444_03520</name>
</gene>
<reference evidence="2" key="1">
    <citation type="submission" date="2016-07" db="EMBL/GenBank/DDBJ databases">
        <authorList>
            <person name="Jaenicke Sebastian"/>
        </authorList>
    </citation>
    <scope>NUCLEOTIDE SEQUENCE [LARGE SCALE GENOMIC DNA]</scope>
</reference>
<dbReference type="EMBL" id="LT604072">
    <property type="protein sequence ID" value="SCB03157.1"/>
    <property type="molecule type" value="Genomic_DNA"/>
</dbReference>
<dbReference type="PATRIC" id="fig|1261556.5.peg.354"/>
<name>A0A1C3TIU4_XANCT</name>
<protein>
    <submittedName>
        <fullName evidence="1">Uncharacterized protein</fullName>
    </submittedName>
</protein>
<sequence>MRLMAWCPLSGTWMSRRGEIVVRHGRDGKDHRTTLPLRDALLAQMEQTRLGHA</sequence>
<dbReference type="AlphaFoldDB" id="A0A1C3TIU4"/>
<proteinExistence type="predicted"/>
<evidence type="ECO:0000313" key="1">
    <source>
        <dbReference type="EMBL" id="SCB03157.1"/>
    </source>
</evidence>
<dbReference type="Proteomes" id="UP000093071">
    <property type="component" value="Chromosome I"/>
</dbReference>
<accession>A0A1C3TIU4</accession>
<evidence type="ECO:0000313" key="2">
    <source>
        <dbReference type="Proteomes" id="UP000093071"/>
    </source>
</evidence>